<feature type="region of interest" description="Disordered" evidence="1">
    <location>
        <begin position="58"/>
        <end position="81"/>
    </location>
</feature>
<name>A0A1F8FJ01_9BACT</name>
<sequence length="97" mass="10615">MHAHCIGWQGARSGLPIGQTDRSAPMNRELCNQFKQGDVDSVGQIPHTGLFSLEKGECAEPSGLEPRRGIPRETQPGELKWTFALKSGNSTVTKVQR</sequence>
<reference evidence="2 3" key="1">
    <citation type="journal article" date="2016" name="Nat. Commun.">
        <title>Thousands of microbial genomes shed light on interconnected biogeochemical processes in an aquifer system.</title>
        <authorList>
            <person name="Anantharaman K."/>
            <person name="Brown C.T."/>
            <person name="Hug L.A."/>
            <person name="Sharon I."/>
            <person name="Castelle C.J."/>
            <person name="Probst A.J."/>
            <person name="Thomas B.C."/>
            <person name="Singh A."/>
            <person name="Wilkins M.J."/>
            <person name="Karaoz U."/>
            <person name="Brodie E.L."/>
            <person name="Williams K.H."/>
            <person name="Hubbard S.S."/>
            <person name="Banfield J.F."/>
        </authorList>
    </citation>
    <scope>NUCLEOTIDE SEQUENCE [LARGE SCALE GENOMIC DNA]</scope>
</reference>
<dbReference type="Proteomes" id="UP000176581">
    <property type="component" value="Unassembled WGS sequence"/>
</dbReference>
<dbReference type="AlphaFoldDB" id="A0A1F8FJ01"/>
<evidence type="ECO:0000256" key="1">
    <source>
        <dbReference type="SAM" id="MobiDB-lite"/>
    </source>
</evidence>
<evidence type="ECO:0000313" key="3">
    <source>
        <dbReference type="Proteomes" id="UP000176581"/>
    </source>
</evidence>
<accession>A0A1F8FJ01</accession>
<feature type="region of interest" description="Disordered" evidence="1">
    <location>
        <begin position="1"/>
        <end position="24"/>
    </location>
</feature>
<gene>
    <name evidence="2" type="ORF">A3J47_01180</name>
</gene>
<evidence type="ECO:0000313" key="2">
    <source>
        <dbReference type="EMBL" id="OGN13087.1"/>
    </source>
</evidence>
<organism evidence="2 3">
    <name type="scientific">Candidatus Yanofskybacteria bacterium RIFCSPHIGHO2_02_FULL_43_22</name>
    <dbReference type="NCBI Taxonomy" id="1802681"/>
    <lineage>
        <taxon>Bacteria</taxon>
        <taxon>Candidatus Yanofskyibacteriota</taxon>
    </lineage>
</organism>
<dbReference type="EMBL" id="MGJV01000045">
    <property type="protein sequence ID" value="OGN13087.1"/>
    <property type="molecule type" value="Genomic_DNA"/>
</dbReference>
<proteinExistence type="predicted"/>
<comment type="caution">
    <text evidence="2">The sequence shown here is derived from an EMBL/GenBank/DDBJ whole genome shotgun (WGS) entry which is preliminary data.</text>
</comment>
<protein>
    <submittedName>
        <fullName evidence="2">Uncharacterized protein</fullName>
    </submittedName>
</protein>